<feature type="chain" id="PRO_5038349500" evidence="4">
    <location>
        <begin position="41"/>
        <end position="433"/>
    </location>
</feature>
<evidence type="ECO:0000313" key="5">
    <source>
        <dbReference type="EMBL" id="QBI55219.1"/>
    </source>
</evidence>
<feature type="signal peptide" evidence="4">
    <location>
        <begin position="1"/>
        <end position="40"/>
    </location>
</feature>
<evidence type="ECO:0000256" key="1">
    <source>
        <dbReference type="ARBA" id="ARBA00022801"/>
    </source>
</evidence>
<evidence type="ECO:0000256" key="2">
    <source>
        <dbReference type="ARBA" id="ARBA00022963"/>
    </source>
</evidence>
<name>A0A4P6Q7V1_9ACTN</name>
<dbReference type="SUPFAM" id="SSF53474">
    <property type="entry name" value="alpha/beta-Hydrolases"/>
    <property type="match status" value="1"/>
</dbReference>
<keyword evidence="2" id="KW-0442">Lipid degradation</keyword>
<dbReference type="Proteomes" id="UP000292235">
    <property type="component" value="Chromosome"/>
</dbReference>
<keyword evidence="1 5" id="KW-0378">Hydrolase</keyword>
<dbReference type="Gene3D" id="3.40.50.1820">
    <property type="entry name" value="alpha/beta hydrolase"/>
    <property type="match status" value="1"/>
</dbReference>
<proteinExistence type="predicted"/>
<dbReference type="KEGG" id="strr:EKD16_17255"/>
<dbReference type="EMBL" id="CP036455">
    <property type="protein sequence ID" value="QBI55219.1"/>
    <property type="molecule type" value="Genomic_DNA"/>
</dbReference>
<dbReference type="GO" id="GO:0016042">
    <property type="term" value="P:lipid catabolic process"/>
    <property type="evidence" value="ECO:0007669"/>
    <property type="project" value="UniProtKB-KW"/>
</dbReference>
<reference evidence="5 6" key="1">
    <citation type="submission" date="2019-02" db="EMBL/GenBank/DDBJ databases">
        <authorList>
            <person name="Khodamoradi S."/>
            <person name="Hahnke R.L."/>
            <person name="Kaempfer P."/>
            <person name="Schumann P."/>
            <person name="Rohde M."/>
            <person name="Steinert M."/>
            <person name="Luzhetskyy A."/>
            <person name="Wink J."/>
            <person name="Ruckert C."/>
        </authorList>
    </citation>
    <scope>NUCLEOTIDE SEQUENCE [LARGE SCALE GENOMIC DNA]</scope>
    <source>
        <strain evidence="5 6">M2</strain>
    </source>
</reference>
<gene>
    <name evidence="5" type="ORF">EKD16_17255</name>
</gene>
<dbReference type="PANTHER" id="PTHR10272">
    <property type="entry name" value="PLATELET-ACTIVATING FACTOR ACETYLHYDROLASE"/>
    <property type="match status" value="1"/>
</dbReference>
<protein>
    <submittedName>
        <fullName evidence="5">Alpha/beta hydrolase family protein</fullName>
    </submittedName>
</protein>
<organism evidence="5 6">
    <name type="scientific">Streptomonospora litoralis</name>
    <dbReference type="NCBI Taxonomy" id="2498135"/>
    <lineage>
        <taxon>Bacteria</taxon>
        <taxon>Bacillati</taxon>
        <taxon>Actinomycetota</taxon>
        <taxon>Actinomycetes</taxon>
        <taxon>Streptosporangiales</taxon>
        <taxon>Nocardiopsidaceae</taxon>
        <taxon>Streptomonospora</taxon>
    </lineage>
</organism>
<dbReference type="InterPro" id="IPR029058">
    <property type="entry name" value="AB_hydrolase_fold"/>
</dbReference>
<dbReference type="GO" id="GO:0003847">
    <property type="term" value="F:1-alkyl-2-acetylglycerophosphocholine esterase activity"/>
    <property type="evidence" value="ECO:0007669"/>
    <property type="project" value="TreeGrafter"/>
</dbReference>
<keyword evidence="3" id="KW-0443">Lipid metabolism</keyword>
<evidence type="ECO:0000256" key="4">
    <source>
        <dbReference type="SAM" id="SignalP"/>
    </source>
</evidence>
<evidence type="ECO:0000313" key="6">
    <source>
        <dbReference type="Proteomes" id="UP000292235"/>
    </source>
</evidence>
<dbReference type="PANTHER" id="PTHR10272:SF0">
    <property type="entry name" value="PLATELET-ACTIVATING FACTOR ACETYLHYDROLASE"/>
    <property type="match status" value="1"/>
</dbReference>
<dbReference type="AlphaFoldDB" id="A0A4P6Q7V1"/>
<accession>A0A4P6Q7V1</accession>
<dbReference type="Pfam" id="PF03403">
    <property type="entry name" value="PAF-AH_p_II"/>
    <property type="match status" value="1"/>
</dbReference>
<keyword evidence="6" id="KW-1185">Reference proteome</keyword>
<keyword evidence="4" id="KW-0732">Signal</keyword>
<evidence type="ECO:0000256" key="3">
    <source>
        <dbReference type="ARBA" id="ARBA00023098"/>
    </source>
</evidence>
<sequence precursor="true">MMPGMSARKHGFSPARRRAAAYPAAAAVVAVCCAVPAAVAAVADPDPIRLHPPEPTGPYSVGRADLHLVDESRGHPWVEGAEKRDVPVSVWYPAEDTSGERAPYMPDAVAEVMAGQVEQLGLPRDAVDFAGSDTDAFARADAAPGAGKLPVVLYSHGFRQSRHQATAQLEELASSGYAAVAMDHPYETSAVELPGGRIVRDAAPGSGAEALRTAVGVRVADTRFVLDALEDIAEGRNPDAAGRALPRGLSGALDLSAVGMYGHSLGGLTVAEAVLADDRIDAGADLDGTIAYHVGEEEWAESTVEGVDRPFLLMGGGVIGGSADPHTSGHAPDWRMFRRASTGPFTELYLPDAEHMSFTDSQWILPQVGRRLELNGRKWEDAVTGSVGTVDPQRSVAAQRAYITAFFDRHLRGEGAPLLDGPSAEYPAVEFVG</sequence>